<gene>
    <name evidence="2" type="ORF">C9J01_22810</name>
</gene>
<comment type="caution">
    <text evidence="2">The sequence shown here is derived from an EMBL/GenBank/DDBJ whole genome shotgun (WGS) entry which is preliminary data.</text>
</comment>
<sequence length="1099" mass="120240">MKLHAFERIKRHALWGIAFSLGISALPVQAFEQPPMTVQFTLEGCRNDGNPTLIDGSNTLPNAEDNFTCQDPNDLGGNDTPYTSGNLGKGWNELDLVPHRLIATNGDSDEAVTYNVIIAADNADSDDVMGYDQIFNVQIIRSPEINAFSDDSCELMVGDQQIDSSGTVTGGIDDVIYRQLTITQDPNTTCVIDWANRLAIGASDFSGSSLQAYMFESEDFQTGKRTVPIPVREILAAGVRKDMTATEGGDGVVWNVTKQATPATVDLGNTCDQDESNSENVSIRVEWQAFPVPGEGVLVITNIFAFNPSSREVSVSVMDTIFGDADGPDNGSNITPLDTVTSPTEILNPGQEKLVLTHTFNAPTDVSDLSDTAVATFIDTATGIEFPEKPEVTFELDNIQPGPSGFTTAFVSDTERITGQGLTYKVTSLTNGSADGSFSNGYTLNTSLSPTDPDLVWTSVMQETECSNSLGCDVGFAEFNKTIEAAPVTSTTGSLADWALLTASDGSMSMSGTEQSPVQIIVTSSALIDLDVRLAVPALTEPDTLQCTVEVKDSSDGIVATLTYDFDNTVNDITQTIDDIAPDNYTGEVTSCGNLVGDTIKMVDLTFPEEPTLANCSGDLEFVLVAPEPPAPVYAAVDKITMPYGEENGWTMTLTGPNTGPNGIVLVTSDSEPGAYELFEDQNGPFELVEGYYTVTETVREGWVQTASTGCEFRVNLPEDEGSVKRCSFTNKKLGKIIIHKLTKPKYGTGFSFTQNIEGDYEFLLDHGQSKVFEGVVPGNYRVTENDPAPDFNLVDLVCTESKMANTQTNTMTRQADIVLDPGEVVECTYTNRENGMVLVKKLTNGYATNDEWKFTLTGPGVNTFALTPPHLFDFDGIKLTPYEKYTLCEVDMPYGWQSFWMVDINGDNQFDERLRLENSNNDSPINYYLQVSELFNPDYGNIQSIYDDLTLCVNFIVKPGQTLFFQVDNRQVKKTEPVACYDKPIYGNYLSNDDLQANTYMLGDYHVDTCEEAKEVLDKPSSYASADHLASRLFSAKLHEQYGLNSCQQAQTAMYETQSMLENSGYSGYGYQPRTWSNWQASNLIRDLDTYIAGFMCR</sequence>
<accession>A0A2T3N741</accession>
<organism evidence="2 3">
    <name type="scientific">Photobacterium rosenbergii</name>
    <dbReference type="NCBI Taxonomy" id="294936"/>
    <lineage>
        <taxon>Bacteria</taxon>
        <taxon>Pseudomonadati</taxon>
        <taxon>Pseudomonadota</taxon>
        <taxon>Gammaproteobacteria</taxon>
        <taxon>Vibrionales</taxon>
        <taxon>Vibrionaceae</taxon>
        <taxon>Photobacterium</taxon>
    </lineage>
</organism>
<dbReference type="OrthoDB" id="5807613at2"/>
<reference evidence="2 3" key="1">
    <citation type="submission" date="2018-03" db="EMBL/GenBank/DDBJ databases">
        <title>Whole genome sequencing of Histamine producing bacteria.</title>
        <authorList>
            <person name="Butler K."/>
        </authorList>
    </citation>
    <scope>NUCLEOTIDE SEQUENCE [LARGE SCALE GENOMIC DNA]</scope>
    <source>
        <strain evidence="2 3">DSM 19138</strain>
    </source>
</reference>
<evidence type="ECO:0000313" key="3">
    <source>
        <dbReference type="Proteomes" id="UP000241346"/>
    </source>
</evidence>
<dbReference type="Gene3D" id="2.60.40.1140">
    <property type="entry name" value="Collagen-binding surface protein Cna, B-type domain"/>
    <property type="match status" value="1"/>
</dbReference>
<protein>
    <recommendedName>
        <fullName evidence="1">SpaA-like prealbumin fold domain-containing protein</fullName>
    </recommendedName>
</protein>
<evidence type="ECO:0000313" key="2">
    <source>
        <dbReference type="EMBL" id="PSW08694.1"/>
    </source>
</evidence>
<dbReference type="Pfam" id="PF24514">
    <property type="entry name" value="SpaA_4"/>
    <property type="match status" value="1"/>
</dbReference>
<feature type="domain" description="SpaA-like prealbumin fold" evidence="1">
    <location>
        <begin position="738"/>
        <end position="833"/>
    </location>
</feature>
<dbReference type="AlphaFoldDB" id="A0A2T3N741"/>
<evidence type="ECO:0000259" key="1">
    <source>
        <dbReference type="Pfam" id="PF24514"/>
    </source>
</evidence>
<dbReference type="Proteomes" id="UP000241346">
    <property type="component" value="Unassembled WGS sequence"/>
</dbReference>
<dbReference type="InterPro" id="IPR055371">
    <property type="entry name" value="SpaA_PFL_dom_4"/>
</dbReference>
<name>A0A2T3N741_9GAMM</name>
<dbReference type="EMBL" id="PYMB01000019">
    <property type="protein sequence ID" value="PSW08694.1"/>
    <property type="molecule type" value="Genomic_DNA"/>
</dbReference>
<proteinExistence type="predicted"/>
<dbReference type="RefSeq" id="WP_107300434.1">
    <property type="nucleotide sequence ID" value="NZ_PYMB01000019.1"/>
</dbReference>